<dbReference type="InterPro" id="IPR029058">
    <property type="entry name" value="AB_hydrolase_fold"/>
</dbReference>
<dbReference type="Pfam" id="PF12146">
    <property type="entry name" value="Hydrolase_4"/>
    <property type="match status" value="1"/>
</dbReference>
<dbReference type="Proteomes" id="UP001244563">
    <property type="component" value="Unassembled WGS sequence"/>
</dbReference>
<dbReference type="PANTHER" id="PTHR42886:SF29">
    <property type="entry name" value="PUMMELIG, ISOFORM A"/>
    <property type="match status" value="1"/>
</dbReference>
<keyword evidence="3" id="KW-0378">Hydrolase</keyword>
<evidence type="ECO:0000256" key="1">
    <source>
        <dbReference type="SAM" id="MobiDB-lite"/>
    </source>
</evidence>
<feature type="compositionally biased region" description="Low complexity" evidence="1">
    <location>
        <begin position="336"/>
        <end position="354"/>
    </location>
</feature>
<feature type="domain" description="Serine aminopeptidase S33" evidence="2">
    <location>
        <begin position="52"/>
        <end position="258"/>
    </location>
</feature>
<accession>A0ABT9TIU9</accession>
<dbReference type="Gene3D" id="3.40.50.1820">
    <property type="entry name" value="alpha/beta hydrolase"/>
    <property type="match status" value="1"/>
</dbReference>
<dbReference type="InterPro" id="IPR022742">
    <property type="entry name" value="Hydrolase_4"/>
</dbReference>
<dbReference type="SUPFAM" id="SSF53474">
    <property type="entry name" value="alpha/beta-Hydrolases"/>
    <property type="match status" value="1"/>
</dbReference>
<name>A0ABT9TIU9_PAENI</name>
<organism evidence="3 4">
    <name type="scientific">Paenarthrobacter nicotinovorans</name>
    <name type="common">Arthrobacter nicotinovorans</name>
    <dbReference type="NCBI Taxonomy" id="29320"/>
    <lineage>
        <taxon>Bacteria</taxon>
        <taxon>Bacillati</taxon>
        <taxon>Actinomycetota</taxon>
        <taxon>Actinomycetes</taxon>
        <taxon>Micrococcales</taxon>
        <taxon>Micrococcaceae</taxon>
        <taxon>Paenarthrobacter</taxon>
    </lineage>
</organism>
<dbReference type="GO" id="GO:0016787">
    <property type="term" value="F:hydrolase activity"/>
    <property type="evidence" value="ECO:0007669"/>
    <property type="project" value="UniProtKB-KW"/>
</dbReference>
<dbReference type="EMBL" id="JAUSSW010000002">
    <property type="protein sequence ID" value="MDQ0101574.1"/>
    <property type="molecule type" value="Genomic_DNA"/>
</dbReference>
<sequence length="371" mass="40735">MEWTPDILGKDFQSCSFEAAGPDGVVRRATLIRHRAELPARPHEGPGAGNAPYGVVLFLHGWSDYFFNTELARFWAGQGYDFYALDMHNHGRSLRSDSPGGYVADLAYYDAEIDGALELIRADRAGVLPGSLTLMGHSTGGLIAALWASRHQDKLQFLVLDSPWLEMHGHSLVRRAVHTVLAPLAKLRPETILRLPERGFYFRSISSSAEGEWALDEKFRPPLAFPVRAGWLSAVFAGHALVSQGLNLQMPVLVLTSAASANGMVWQESMRRSDAVLDVGIIALRAMALGRTVTLERIDGGLHDVFLSAPAVRQDAYARLGRWISGYMRYGGPQGSVPETTVPETTVPESTVPEHPAQEHHSREHQQKGDA</sequence>
<feature type="compositionally biased region" description="Basic and acidic residues" evidence="1">
    <location>
        <begin position="356"/>
        <end position="371"/>
    </location>
</feature>
<protein>
    <submittedName>
        <fullName evidence="3">Alpha-beta hydrolase superfamily lysophospholipase</fullName>
    </submittedName>
</protein>
<evidence type="ECO:0000313" key="3">
    <source>
        <dbReference type="EMBL" id="MDQ0101574.1"/>
    </source>
</evidence>
<feature type="region of interest" description="Disordered" evidence="1">
    <location>
        <begin position="334"/>
        <end position="371"/>
    </location>
</feature>
<keyword evidence="4" id="KW-1185">Reference proteome</keyword>
<comment type="caution">
    <text evidence="3">The sequence shown here is derived from an EMBL/GenBank/DDBJ whole genome shotgun (WGS) entry which is preliminary data.</text>
</comment>
<proteinExistence type="predicted"/>
<evidence type="ECO:0000259" key="2">
    <source>
        <dbReference type="Pfam" id="PF12146"/>
    </source>
</evidence>
<gene>
    <name evidence="3" type="ORF">J2T10_001207</name>
</gene>
<evidence type="ECO:0000313" key="4">
    <source>
        <dbReference type="Proteomes" id="UP001244563"/>
    </source>
</evidence>
<dbReference type="PANTHER" id="PTHR42886">
    <property type="entry name" value="RE40534P-RELATED"/>
    <property type="match status" value="1"/>
</dbReference>
<dbReference type="RefSeq" id="WP_306877432.1">
    <property type="nucleotide sequence ID" value="NZ_JAUSSW010000002.1"/>
</dbReference>
<reference evidence="3 4" key="1">
    <citation type="submission" date="2023-07" db="EMBL/GenBank/DDBJ databases">
        <title>Sorghum-associated microbial communities from plants grown in Nebraska, USA.</title>
        <authorList>
            <person name="Schachtman D."/>
        </authorList>
    </citation>
    <scope>NUCLEOTIDE SEQUENCE [LARGE SCALE GENOMIC DNA]</scope>
    <source>
        <strain evidence="3 4">CC523</strain>
    </source>
</reference>